<dbReference type="AlphaFoldDB" id="X1MGA1"/>
<dbReference type="EMBL" id="BARV01003321">
    <property type="protein sequence ID" value="GAI05399.1"/>
    <property type="molecule type" value="Genomic_DNA"/>
</dbReference>
<protein>
    <submittedName>
        <fullName evidence="1">Uncharacterized protein</fullName>
    </submittedName>
</protein>
<proteinExistence type="predicted"/>
<feature type="non-terminal residue" evidence="1">
    <location>
        <position position="1"/>
    </location>
</feature>
<reference evidence="1" key="1">
    <citation type="journal article" date="2014" name="Front. Microbiol.">
        <title>High frequency of phylogenetically diverse reductive dehalogenase-homologous genes in deep subseafloor sedimentary metagenomes.</title>
        <authorList>
            <person name="Kawai M."/>
            <person name="Futagami T."/>
            <person name="Toyoda A."/>
            <person name="Takaki Y."/>
            <person name="Nishi S."/>
            <person name="Hori S."/>
            <person name="Arai W."/>
            <person name="Tsubouchi T."/>
            <person name="Morono Y."/>
            <person name="Uchiyama I."/>
            <person name="Ito T."/>
            <person name="Fujiyama A."/>
            <person name="Inagaki F."/>
            <person name="Takami H."/>
        </authorList>
    </citation>
    <scope>NUCLEOTIDE SEQUENCE</scope>
    <source>
        <strain evidence="1">Expedition CK06-06</strain>
    </source>
</reference>
<comment type="caution">
    <text evidence="1">The sequence shown here is derived from an EMBL/GenBank/DDBJ whole genome shotgun (WGS) entry which is preliminary data.</text>
</comment>
<name>X1MGA1_9ZZZZ</name>
<evidence type="ECO:0000313" key="1">
    <source>
        <dbReference type="EMBL" id="GAI05399.1"/>
    </source>
</evidence>
<gene>
    <name evidence="1" type="ORF">S06H3_08013</name>
</gene>
<organism evidence="1">
    <name type="scientific">marine sediment metagenome</name>
    <dbReference type="NCBI Taxonomy" id="412755"/>
    <lineage>
        <taxon>unclassified sequences</taxon>
        <taxon>metagenomes</taxon>
        <taxon>ecological metagenomes</taxon>
    </lineage>
</organism>
<accession>X1MGA1</accession>
<sequence length="49" mass="5540">YPISRELAGLNSQMGHGIYWVGDHNDDALRRVVHHIVGDLGDDFHISQQ</sequence>